<feature type="compositionally biased region" description="Low complexity" evidence="1">
    <location>
        <begin position="588"/>
        <end position="598"/>
    </location>
</feature>
<sequence length="598" mass="63434">MMRLPAARRQTAAARLAQVCPRLDAPHHRRDGRSMPTLDPVTLAVLENRFRAVVEEMGEALLRTATSQILNSSRDFSIALCDAQGRLVAQADHIPVHVGAMPFAAEAVLQAFPGQMRPGDCFLLNDPWHGGSHLPDLTIVLPVFDRPRPDSDPRPAASDHRDGRSLVFLCVVRAHQSDIGGATHGGYNPSATEIWQEGIRIPPIRLGENDTLREDLVQMLALNTRIARDFRGDLMAMWGSARLGAKRLEALLAGHGAAKLNAATDAILDLAEAHARRIIAAWADGTWQGEAVLDDDGHGAQDVTIRATVTKQGGALTVDLTASDPQTLGFVNSSWPNTVSAVRMALAYLLDPEVAKNDGAFRPLTVLAKEGTVVRAAEGAAVTLCTSHCSNEIVEAVVKALANACPTRAMGGWGRRFRIAIQGTDPRRAGKKFVWHLFHARPGGGGHATGDGWSGAGEWHSAGGLKFGSVEMAEARFPLFFRRHEFLPGSAGDGQYRGGLGGELELVVETAGPARANTAGDGARHGAAGMLGGQDGAPHHYRLMPAQGTPRDLRTKETGVPLAPGDVLHVRSGGGGGWGDPAKRDPAARAADAAEGLI</sequence>
<name>A0ABV7BPN8_9PROT</name>
<gene>
    <name evidence="3" type="ORF">ACFOD3_01205</name>
</gene>
<feature type="region of interest" description="Disordered" evidence="1">
    <location>
        <begin position="568"/>
        <end position="598"/>
    </location>
</feature>
<dbReference type="EMBL" id="JBHRSB010000001">
    <property type="protein sequence ID" value="MFC2998488.1"/>
    <property type="molecule type" value="Genomic_DNA"/>
</dbReference>
<organism evidence="3 4">
    <name type="scientific">Falsiroseomonas tokyonensis</name>
    <dbReference type="NCBI Taxonomy" id="430521"/>
    <lineage>
        <taxon>Bacteria</taxon>
        <taxon>Pseudomonadati</taxon>
        <taxon>Pseudomonadota</taxon>
        <taxon>Alphaproteobacteria</taxon>
        <taxon>Acetobacterales</taxon>
        <taxon>Roseomonadaceae</taxon>
        <taxon>Falsiroseomonas</taxon>
    </lineage>
</organism>
<dbReference type="PANTHER" id="PTHR11365">
    <property type="entry name" value="5-OXOPROLINASE RELATED"/>
    <property type="match status" value="1"/>
</dbReference>
<dbReference type="InterPro" id="IPR045079">
    <property type="entry name" value="Oxoprolinase-like"/>
</dbReference>
<evidence type="ECO:0000256" key="1">
    <source>
        <dbReference type="SAM" id="MobiDB-lite"/>
    </source>
</evidence>
<feature type="domain" description="Hydantoinase B/oxoprolinase" evidence="2">
    <location>
        <begin position="39"/>
        <end position="581"/>
    </location>
</feature>
<dbReference type="Proteomes" id="UP001595420">
    <property type="component" value="Unassembled WGS sequence"/>
</dbReference>
<accession>A0ABV7BPN8</accession>
<proteinExistence type="predicted"/>
<protein>
    <submittedName>
        <fullName evidence="3">Hydantoinase B/oxoprolinase family protein</fullName>
    </submittedName>
</protein>
<evidence type="ECO:0000313" key="4">
    <source>
        <dbReference type="Proteomes" id="UP001595420"/>
    </source>
</evidence>
<dbReference type="PANTHER" id="PTHR11365:SF23">
    <property type="entry name" value="HYPOTHETICAL 5-OXOPROLINASE (EUROFUNG)-RELATED"/>
    <property type="match status" value="1"/>
</dbReference>
<dbReference type="Pfam" id="PF02538">
    <property type="entry name" value="Hydantoinase_B"/>
    <property type="match status" value="1"/>
</dbReference>
<reference evidence="4" key="1">
    <citation type="journal article" date="2019" name="Int. J. Syst. Evol. Microbiol.">
        <title>The Global Catalogue of Microorganisms (GCM) 10K type strain sequencing project: providing services to taxonomists for standard genome sequencing and annotation.</title>
        <authorList>
            <consortium name="The Broad Institute Genomics Platform"/>
            <consortium name="The Broad Institute Genome Sequencing Center for Infectious Disease"/>
            <person name="Wu L."/>
            <person name="Ma J."/>
        </authorList>
    </citation>
    <scope>NUCLEOTIDE SEQUENCE [LARGE SCALE GENOMIC DNA]</scope>
    <source>
        <strain evidence="4">CGMCC 1.16855</strain>
    </source>
</reference>
<evidence type="ECO:0000259" key="2">
    <source>
        <dbReference type="Pfam" id="PF02538"/>
    </source>
</evidence>
<keyword evidence="4" id="KW-1185">Reference proteome</keyword>
<comment type="caution">
    <text evidence="3">The sequence shown here is derived from an EMBL/GenBank/DDBJ whole genome shotgun (WGS) entry which is preliminary data.</text>
</comment>
<dbReference type="InterPro" id="IPR003692">
    <property type="entry name" value="Hydantoinase_B"/>
</dbReference>
<evidence type="ECO:0000313" key="3">
    <source>
        <dbReference type="EMBL" id="MFC2998488.1"/>
    </source>
</evidence>
<dbReference type="RefSeq" id="WP_246602222.1">
    <property type="nucleotide sequence ID" value="NZ_JAFNJS010000001.1"/>
</dbReference>